<dbReference type="Pfam" id="PF03466">
    <property type="entry name" value="LysR_substrate"/>
    <property type="match status" value="1"/>
</dbReference>
<dbReference type="Gene3D" id="3.40.190.290">
    <property type="match status" value="1"/>
</dbReference>
<dbReference type="InterPro" id="IPR005119">
    <property type="entry name" value="LysR_subst-bd"/>
</dbReference>
<name>A0ABT1WFQ7_9BURK</name>
<dbReference type="PRINTS" id="PR00039">
    <property type="entry name" value="HTHLYSR"/>
</dbReference>
<protein>
    <submittedName>
        <fullName evidence="6">LysR family transcriptional regulator</fullName>
    </submittedName>
</protein>
<dbReference type="EMBL" id="JANIGO010000001">
    <property type="protein sequence ID" value="MCQ8895733.1"/>
    <property type="molecule type" value="Genomic_DNA"/>
</dbReference>
<accession>A0ABT1WFQ7</accession>
<proteinExistence type="inferred from homology"/>
<keyword evidence="7" id="KW-1185">Reference proteome</keyword>
<keyword evidence="2" id="KW-0805">Transcription regulation</keyword>
<evidence type="ECO:0000256" key="3">
    <source>
        <dbReference type="ARBA" id="ARBA00023125"/>
    </source>
</evidence>
<evidence type="ECO:0000259" key="5">
    <source>
        <dbReference type="PROSITE" id="PS50931"/>
    </source>
</evidence>
<dbReference type="SUPFAM" id="SSF46785">
    <property type="entry name" value="Winged helix' DNA-binding domain"/>
    <property type="match status" value="1"/>
</dbReference>
<dbReference type="Gene3D" id="1.10.10.10">
    <property type="entry name" value="Winged helix-like DNA-binding domain superfamily/Winged helix DNA-binding domain"/>
    <property type="match status" value="1"/>
</dbReference>
<evidence type="ECO:0000256" key="2">
    <source>
        <dbReference type="ARBA" id="ARBA00023015"/>
    </source>
</evidence>
<sequence length="327" mass="35934">MTKPLVPAAPLLPGTGERIELMLTFLRIVEAGSLSAAASQLGTTQPTISRRLKALEAALGLRLIQRTTHTMRLTQDGERCYEQAKTLLTTWARFESELKGAREEPEGVLRVIVPHAFGQERLIEPLAAYLRQHPGMAVEWLLHDDRAIQDYIAAGIDCAIQVGEVTDPGLVSIPLAQVARIVVGSPALLEGRPIPQDANELADLPWLALRTFYRNEVVLTHTTTQKQKRLAIQPRFSTDSLYAMRSAALQGVGIGLASAWVMGDALATGELVHLAPDWQAEPLPVSLVYPYAHFYPARLRRFVDLIRAGASSIFGDDVQRQPKPKTS</sequence>
<dbReference type="RefSeq" id="WP_256763440.1">
    <property type="nucleotide sequence ID" value="NZ_JANIGO010000001.1"/>
</dbReference>
<keyword evidence="3" id="KW-0238">DNA-binding</keyword>
<dbReference type="Proteomes" id="UP001204142">
    <property type="component" value="Unassembled WGS sequence"/>
</dbReference>
<dbReference type="InterPro" id="IPR000847">
    <property type="entry name" value="LysR_HTH_N"/>
</dbReference>
<dbReference type="SUPFAM" id="SSF53850">
    <property type="entry name" value="Periplasmic binding protein-like II"/>
    <property type="match status" value="1"/>
</dbReference>
<evidence type="ECO:0000313" key="6">
    <source>
        <dbReference type="EMBL" id="MCQ8895733.1"/>
    </source>
</evidence>
<dbReference type="Pfam" id="PF00126">
    <property type="entry name" value="HTH_1"/>
    <property type="match status" value="1"/>
</dbReference>
<dbReference type="InterPro" id="IPR036390">
    <property type="entry name" value="WH_DNA-bd_sf"/>
</dbReference>
<dbReference type="PROSITE" id="PS50931">
    <property type="entry name" value="HTH_LYSR"/>
    <property type="match status" value="1"/>
</dbReference>
<dbReference type="CDD" id="cd08422">
    <property type="entry name" value="PBP2_CrgA_like"/>
    <property type="match status" value="1"/>
</dbReference>
<dbReference type="InterPro" id="IPR036388">
    <property type="entry name" value="WH-like_DNA-bd_sf"/>
</dbReference>
<comment type="caution">
    <text evidence="6">The sequence shown here is derived from an EMBL/GenBank/DDBJ whole genome shotgun (WGS) entry which is preliminary data.</text>
</comment>
<evidence type="ECO:0000256" key="4">
    <source>
        <dbReference type="ARBA" id="ARBA00023163"/>
    </source>
</evidence>
<evidence type="ECO:0000256" key="1">
    <source>
        <dbReference type="ARBA" id="ARBA00009437"/>
    </source>
</evidence>
<reference evidence="6 7" key="1">
    <citation type="submission" date="2022-07" db="EMBL/GenBank/DDBJ databases">
        <authorList>
            <person name="Xamxidin M."/>
            <person name="Wu M."/>
        </authorList>
    </citation>
    <scope>NUCLEOTIDE SEQUENCE [LARGE SCALE GENOMIC DNA]</scope>
    <source>
        <strain evidence="6 7">NBRC 111650</strain>
    </source>
</reference>
<dbReference type="InterPro" id="IPR058163">
    <property type="entry name" value="LysR-type_TF_proteobact-type"/>
</dbReference>
<comment type="similarity">
    <text evidence="1">Belongs to the LysR transcriptional regulatory family.</text>
</comment>
<organism evidence="6 7">
    <name type="scientific">Limnobacter humi</name>
    <dbReference type="NCBI Taxonomy" id="1778671"/>
    <lineage>
        <taxon>Bacteria</taxon>
        <taxon>Pseudomonadati</taxon>
        <taxon>Pseudomonadota</taxon>
        <taxon>Betaproteobacteria</taxon>
        <taxon>Burkholderiales</taxon>
        <taxon>Burkholderiaceae</taxon>
        <taxon>Limnobacter</taxon>
    </lineage>
</organism>
<evidence type="ECO:0000313" key="7">
    <source>
        <dbReference type="Proteomes" id="UP001204142"/>
    </source>
</evidence>
<dbReference type="PANTHER" id="PTHR30537:SF30">
    <property type="entry name" value="TRANSCRIPTIONAL REGULATOR-RELATED"/>
    <property type="match status" value="1"/>
</dbReference>
<gene>
    <name evidence="6" type="ORF">NQT62_04660</name>
</gene>
<dbReference type="PANTHER" id="PTHR30537">
    <property type="entry name" value="HTH-TYPE TRANSCRIPTIONAL REGULATOR"/>
    <property type="match status" value="1"/>
</dbReference>
<keyword evidence="4" id="KW-0804">Transcription</keyword>
<feature type="domain" description="HTH lysR-type" evidence="5">
    <location>
        <begin position="17"/>
        <end position="74"/>
    </location>
</feature>